<feature type="region of interest" description="Disordered" evidence="2">
    <location>
        <begin position="134"/>
        <end position="164"/>
    </location>
</feature>
<feature type="compositionally biased region" description="Basic and acidic residues" evidence="2">
    <location>
        <begin position="152"/>
        <end position="164"/>
    </location>
</feature>
<keyword evidence="4" id="KW-1185">Reference proteome</keyword>
<reference evidence="3 4" key="1">
    <citation type="submission" date="2024-11" db="EMBL/GenBank/DDBJ databases">
        <title>A near-complete genome assembly of Cinchona calisaya.</title>
        <authorList>
            <person name="Lian D.C."/>
            <person name="Zhao X.W."/>
            <person name="Wei L."/>
        </authorList>
    </citation>
    <scope>NUCLEOTIDE SEQUENCE [LARGE SCALE GENOMIC DNA]</scope>
    <source>
        <tissue evidence="3">Nenye</tissue>
    </source>
</reference>
<dbReference type="Gene3D" id="1.20.5.430">
    <property type="match status" value="1"/>
</dbReference>
<name>A0ABD2YE97_9GENT</name>
<organism evidence="3 4">
    <name type="scientific">Cinchona calisaya</name>
    <dbReference type="NCBI Taxonomy" id="153742"/>
    <lineage>
        <taxon>Eukaryota</taxon>
        <taxon>Viridiplantae</taxon>
        <taxon>Streptophyta</taxon>
        <taxon>Embryophyta</taxon>
        <taxon>Tracheophyta</taxon>
        <taxon>Spermatophyta</taxon>
        <taxon>Magnoliopsida</taxon>
        <taxon>eudicotyledons</taxon>
        <taxon>Gunneridae</taxon>
        <taxon>Pentapetalae</taxon>
        <taxon>asterids</taxon>
        <taxon>lamiids</taxon>
        <taxon>Gentianales</taxon>
        <taxon>Rubiaceae</taxon>
        <taxon>Cinchonoideae</taxon>
        <taxon>Cinchoneae</taxon>
        <taxon>Cinchona</taxon>
    </lineage>
</organism>
<dbReference type="Proteomes" id="UP001630127">
    <property type="component" value="Unassembled WGS sequence"/>
</dbReference>
<proteinExistence type="inferred from homology"/>
<evidence type="ECO:0008006" key="5">
    <source>
        <dbReference type="Google" id="ProtNLM"/>
    </source>
</evidence>
<accession>A0ABD2YE97</accession>
<gene>
    <name evidence="3" type="ORF">ACH5RR_031120</name>
</gene>
<dbReference type="PANTHER" id="PTHR19424">
    <property type="entry name" value="HEAT SHOCK FACTOR BINDING PROTEIN 1"/>
    <property type="match status" value="1"/>
</dbReference>
<evidence type="ECO:0000256" key="1">
    <source>
        <dbReference type="ARBA" id="ARBA00006349"/>
    </source>
</evidence>
<evidence type="ECO:0000313" key="3">
    <source>
        <dbReference type="EMBL" id="KAL3505738.1"/>
    </source>
</evidence>
<dbReference type="EMBL" id="JBJUIK010000013">
    <property type="protein sequence ID" value="KAL3505738.1"/>
    <property type="molecule type" value="Genomic_DNA"/>
</dbReference>
<dbReference type="PANTHER" id="PTHR19424:SF8">
    <property type="entry name" value="HEAT SHOCK FACTOR-BINDING PROTEIN 1-LIKE"/>
    <property type="match status" value="1"/>
</dbReference>
<protein>
    <recommendedName>
        <fullName evidence="5">Heat shock factor binding protein</fullName>
    </recommendedName>
</protein>
<evidence type="ECO:0000313" key="4">
    <source>
        <dbReference type="Proteomes" id="UP001630127"/>
    </source>
</evidence>
<dbReference type="InterPro" id="IPR009643">
    <property type="entry name" value="HS1-bd"/>
</dbReference>
<sequence>MEGVGGECERLNLKEGEEKEAIWKMKACSVACLILSCPLDPAGFGAGKDGHDGDTSKQSTADMTAFVQNLLQQMRTYFPFAYSVVPVICKGKYILLSIISLDCYNWSSTMLPLTMFPLDEMGNRIDELEQSINDLRAEMGQDGSPSPSAPLKLKDESKSADENA</sequence>
<comment type="caution">
    <text evidence="3">The sequence shown here is derived from an EMBL/GenBank/DDBJ whole genome shotgun (WGS) entry which is preliminary data.</text>
</comment>
<comment type="similarity">
    <text evidence="1">Belongs to the HSBP1 family.</text>
</comment>
<evidence type="ECO:0000256" key="2">
    <source>
        <dbReference type="SAM" id="MobiDB-lite"/>
    </source>
</evidence>
<dbReference type="AlphaFoldDB" id="A0ABD2YE97"/>